<dbReference type="CDD" id="cd17873">
    <property type="entry name" value="FlhF"/>
    <property type="match status" value="1"/>
</dbReference>
<evidence type="ECO:0000313" key="16">
    <source>
        <dbReference type="Proteomes" id="UP000199337"/>
    </source>
</evidence>
<keyword evidence="6" id="KW-0547">Nucleotide-binding</keyword>
<dbReference type="Gene3D" id="3.40.50.300">
    <property type="entry name" value="P-loop containing nucleotide triphosphate hydrolases"/>
    <property type="match status" value="1"/>
</dbReference>
<dbReference type="Proteomes" id="UP000199337">
    <property type="component" value="Unassembled WGS sequence"/>
</dbReference>
<evidence type="ECO:0000256" key="8">
    <source>
        <dbReference type="ARBA" id="ARBA00022927"/>
    </source>
</evidence>
<dbReference type="AlphaFoldDB" id="A0A1I2MXH6"/>
<evidence type="ECO:0000256" key="5">
    <source>
        <dbReference type="ARBA" id="ARBA00022475"/>
    </source>
</evidence>
<keyword evidence="15" id="KW-0969">Cilium</keyword>
<keyword evidence="10" id="KW-0472">Membrane</keyword>
<dbReference type="InterPro" id="IPR047040">
    <property type="entry name" value="FlhF__GTPase_dom"/>
</dbReference>
<keyword evidence="7" id="KW-1005">Bacterial flagellum biogenesis</keyword>
<dbReference type="Gene3D" id="1.20.120.1380">
    <property type="entry name" value="Flagellar FlhF biosynthesis protein, N domain"/>
    <property type="match status" value="1"/>
</dbReference>
<dbReference type="OrthoDB" id="9778554at2"/>
<keyword evidence="15" id="KW-0966">Cell projection</keyword>
<gene>
    <name evidence="15" type="ORF">SAMN05660649_00220</name>
</gene>
<dbReference type="GO" id="GO:0005525">
    <property type="term" value="F:GTP binding"/>
    <property type="evidence" value="ECO:0007669"/>
    <property type="project" value="UniProtKB-KW"/>
</dbReference>
<evidence type="ECO:0000256" key="2">
    <source>
        <dbReference type="ARBA" id="ARBA00008531"/>
    </source>
</evidence>
<keyword evidence="11" id="KW-1006">Bacterial flagellum protein export</keyword>
<dbReference type="GO" id="GO:0015031">
    <property type="term" value="P:protein transport"/>
    <property type="evidence" value="ECO:0007669"/>
    <property type="project" value="UniProtKB-KW"/>
</dbReference>
<comment type="function">
    <text evidence="12">Necessary for flagellar biosynthesis. May be involved in translocation of the flagellum.</text>
</comment>
<dbReference type="EMBL" id="FOOX01000001">
    <property type="protein sequence ID" value="SFF96182.1"/>
    <property type="molecule type" value="Genomic_DNA"/>
</dbReference>
<comment type="subcellular location">
    <subcellularLocation>
        <location evidence="1">Cell membrane</location>
        <topology evidence="1">Peripheral membrane protein</topology>
        <orientation evidence="1">Cytoplasmic side</orientation>
    </subcellularLocation>
</comment>
<dbReference type="STRING" id="341036.SAMN05660649_00220"/>
<reference evidence="16" key="1">
    <citation type="submission" date="2016-10" db="EMBL/GenBank/DDBJ databases">
        <authorList>
            <person name="Varghese N."/>
            <person name="Submissions S."/>
        </authorList>
    </citation>
    <scope>NUCLEOTIDE SEQUENCE [LARGE SCALE GENOMIC DNA]</scope>
    <source>
        <strain evidence="16">DSM 17038</strain>
    </source>
</reference>
<comment type="similarity">
    <text evidence="2">Belongs to the GTP-binding SRP family.</text>
</comment>
<keyword evidence="16" id="KW-1185">Reference proteome</keyword>
<keyword evidence="8" id="KW-0653">Protein transport</keyword>
<dbReference type="GO" id="GO:0005047">
    <property type="term" value="F:signal recognition particle binding"/>
    <property type="evidence" value="ECO:0007669"/>
    <property type="project" value="TreeGrafter"/>
</dbReference>
<dbReference type="PANTHER" id="PTHR43134:SF3">
    <property type="entry name" value="FLAGELLAR BIOSYNTHESIS PROTEIN FLHF"/>
    <property type="match status" value="1"/>
</dbReference>
<keyword evidence="9" id="KW-0342">GTP-binding</keyword>
<dbReference type="GO" id="GO:0044781">
    <property type="term" value="P:bacterial-type flagellum organization"/>
    <property type="evidence" value="ECO:0007669"/>
    <property type="project" value="UniProtKB-KW"/>
</dbReference>
<dbReference type="FunFam" id="3.40.50.300:FF:000695">
    <property type="entry name" value="Flagellar biosynthesis regulator FlhF"/>
    <property type="match status" value="1"/>
</dbReference>
<proteinExistence type="inferred from homology"/>
<dbReference type="GO" id="GO:0005886">
    <property type="term" value="C:plasma membrane"/>
    <property type="evidence" value="ECO:0007669"/>
    <property type="project" value="UniProtKB-SubCell"/>
</dbReference>
<protein>
    <recommendedName>
        <fullName evidence="3">Flagellar biosynthesis protein FlhF</fullName>
    </recommendedName>
    <alternativeName>
        <fullName evidence="13">Flagella-associated GTP-binding protein</fullName>
    </alternativeName>
</protein>
<name>A0A1I2MXH6_9FIRM</name>
<evidence type="ECO:0000256" key="4">
    <source>
        <dbReference type="ARBA" id="ARBA00022448"/>
    </source>
</evidence>
<sequence>MKVKKFWADNMQQVMEQIRLELGDDAVIISTAREPIKNIKQLLGHRKVEVTAAVDDTPVNIPEYNNVIEDKQPKYISDGTVCTAAIDEPVKSDMPQRVIPGSIVPSKLPDPILPVYNEEDNAWFRIILGRELAKGGEEVDNGIIGKWKKIFRQMEVNDAITDLILKDLEPESGDYPNEEFFKVHLKTKIINLMKPAYNKENGARIFTFIGPTGVGKTLSLVKLATRYKVIDKKDVALIAVFNQRFGAMEKLHFYGNILNVPVDVVMTPAELARAVESHQDKDYIFIDTEGRPSKVRSQVLELQTFLSVVGEKQNILLVLSSATKNRDLIRIANDFKTLGYNKIIMTKIDETDSYGSMLNIVCNTGVPIAYTSSGQNVPDDIERINPRRFAEIILGSVVLDEDFQA</sequence>
<organism evidence="15 16">
    <name type="scientific">Desulfotruncus arcticus DSM 17038</name>
    <dbReference type="NCBI Taxonomy" id="1121424"/>
    <lineage>
        <taxon>Bacteria</taxon>
        <taxon>Bacillati</taxon>
        <taxon>Bacillota</taxon>
        <taxon>Clostridia</taxon>
        <taxon>Eubacteriales</taxon>
        <taxon>Desulfallaceae</taxon>
        <taxon>Desulfotruncus</taxon>
    </lineage>
</organism>
<evidence type="ECO:0000256" key="3">
    <source>
        <dbReference type="ARBA" id="ARBA00014919"/>
    </source>
</evidence>
<feature type="domain" description="SRP54-type proteins GTP-binding" evidence="14">
    <location>
        <begin position="203"/>
        <end position="395"/>
    </location>
</feature>
<evidence type="ECO:0000313" key="15">
    <source>
        <dbReference type="EMBL" id="SFF96182.1"/>
    </source>
</evidence>
<keyword evidence="4" id="KW-0813">Transport</keyword>
<evidence type="ECO:0000256" key="7">
    <source>
        <dbReference type="ARBA" id="ARBA00022795"/>
    </source>
</evidence>
<evidence type="ECO:0000256" key="9">
    <source>
        <dbReference type="ARBA" id="ARBA00023134"/>
    </source>
</evidence>
<accession>A0A1I2MXH6</accession>
<keyword evidence="15" id="KW-0282">Flagellum</keyword>
<evidence type="ECO:0000256" key="10">
    <source>
        <dbReference type="ARBA" id="ARBA00023136"/>
    </source>
</evidence>
<dbReference type="PANTHER" id="PTHR43134">
    <property type="entry name" value="SIGNAL RECOGNITION PARTICLE RECEPTOR SUBUNIT ALPHA"/>
    <property type="match status" value="1"/>
</dbReference>
<dbReference type="GO" id="GO:0006614">
    <property type="term" value="P:SRP-dependent cotranslational protein targeting to membrane"/>
    <property type="evidence" value="ECO:0007669"/>
    <property type="project" value="InterPro"/>
</dbReference>
<keyword evidence="5" id="KW-1003">Cell membrane</keyword>
<evidence type="ECO:0000256" key="12">
    <source>
        <dbReference type="ARBA" id="ARBA00025337"/>
    </source>
</evidence>
<evidence type="ECO:0000256" key="6">
    <source>
        <dbReference type="ARBA" id="ARBA00022741"/>
    </source>
</evidence>
<evidence type="ECO:0000256" key="1">
    <source>
        <dbReference type="ARBA" id="ARBA00004413"/>
    </source>
</evidence>
<evidence type="ECO:0000256" key="11">
    <source>
        <dbReference type="ARBA" id="ARBA00023225"/>
    </source>
</evidence>
<dbReference type="InterPro" id="IPR027417">
    <property type="entry name" value="P-loop_NTPase"/>
</dbReference>
<dbReference type="Pfam" id="PF00448">
    <property type="entry name" value="SRP54"/>
    <property type="match status" value="1"/>
</dbReference>
<evidence type="ECO:0000256" key="13">
    <source>
        <dbReference type="ARBA" id="ARBA00030866"/>
    </source>
</evidence>
<dbReference type="SUPFAM" id="SSF52540">
    <property type="entry name" value="P-loop containing nucleoside triphosphate hydrolases"/>
    <property type="match status" value="1"/>
</dbReference>
<dbReference type="SMART" id="SM00962">
    <property type="entry name" value="SRP54"/>
    <property type="match status" value="1"/>
</dbReference>
<evidence type="ECO:0000259" key="14">
    <source>
        <dbReference type="SMART" id="SM00962"/>
    </source>
</evidence>
<dbReference type="RefSeq" id="WP_092467846.1">
    <property type="nucleotide sequence ID" value="NZ_FOOX01000001.1"/>
</dbReference>
<dbReference type="InterPro" id="IPR000897">
    <property type="entry name" value="SRP54_GTPase_dom"/>
</dbReference>
<dbReference type="GO" id="GO:0003924">
    <property type="term" value="F:GTPase activity"/>
    <property type="evidence" value="ECO:0007669"/>
    <property type="project" value="InterPro"/>
</dbReference>